<dbReference type="Gene3D" id="1.20.120.530">
    <property type="entry name" value="GntR ligand-binding domain-like"/>
    <property type="match status" value="1"/>
</dbReference>
<dbReference type="PANTHER" id="PTHR43537:SF5">
    <property type="entry name" value="UXU OPERON TRANSCRIPTIONAL REGULATOR"/>
    <property type="match status" value="1"/>
</dbReference>
<dbReference type="KEGG" id="bpf:BpOF4_12665"/>
<dbReference type="Proteomes" id="UP000001544">
    <property type="component" value="Chromosome"/>
</dbReference>
<evidence type="ECO:0000256" key="1">
    <source>
        <dbReference type="ARBA" id="ARBA00023015"/>
    </source>
</evidence>
<dbReference type="InterPro" id="IPR036390">
    <property type="entry name" value="WH_DNA-bd_sf"/>
</dbReference>
<dbReference type="PANTHER" id="PTHR43537">
    <property type="entry name" value="TRANSCRIPTIONAL REGULATOR, GNTR FAMILY"/>
    <property type="match status" value="1"/>
</dbReference>
<dbReference type="PRINTS" id="PR00035">
    <property type="entry name" value="HTHGNTR"/>
</dbReference>
<dbReference type="GO" id="GO:0003677">
    <property type="term" value="F:DNA binding"/>
    <property type="evidence" value="ECO:0007669"/>
    <property type="project" value="UniProtKB-KW"/>
</dbReference>
<keyword evidence="3" id="KW-0804">Transcription</keyword>
<keyword evidence="6" id="KW-1185">Reference proteome</keyword>
<sequence length="255" mass="28851">MEEVYAIIRAIELNEVQEMAFKHVQTKKVSEVIREQLEEMIRTGEVQPGEKLDSVEKLAKEFNVSRSAVREALSALRAVGLITIRQGEGTFVNKYDFSNMIAPVAERRIISKPEMLELFQVRKIIEVGAASLAAENRKDKDVEAMREALKEMEAASGDEDLGEKADVKFHLALANATGNNILKDMMQQLSDTLGRTMFESRRIALFSDQQTFDRLQVEHEKILEAIEKKDSNGANQAMLEHLINVENTLTAYHDK</sequence>
<proteinExistence type="predicted"/>
<keyword evidence="1" id="KW-0805">Transcription regulation</keyword>
<dbReference type="InterPro" id="IPR000524">
    <property type="entry name" value="Tscrpt_reg_HTH_GntR"/>
</dbReference>
<feature type="domain" description="HTH gntR-type" evidence="4">
    <location>
        <begin position="27"/>
        <end position="95"/>
    </location>
</feature>
<name>D3FWT6_ALKPO</name>
<evidence type="ECO:0000256" key="2">
    <source>
        <dbReference type="ARBA" id="ARBA00023125"/>
    </source>
</evidence>
<dbReference type="InterPro" id="IPR008920">
    <property type="entry name" value="TF_FadR/GntR_C"/>
</dbReference>
<dbReference type="AlphaFoldDB" id="D3FWT6"/>
<dbReference type="RefSeq" id="WP_012957948.1">
    <property type="nucleotide sequence ID" value="NC_013791.2"/>
</dbReference>
<dbReference type="Pfam" id="PF00392">
    <property type="entry name" value="GntR"/>
    <property type="match status" value="1"/>
</dbReference>
<reference evidence="5 6" key="1">
    <citation type="journal article" date="2011" name="Environ. Microbiol.">
        <title>Genome of alkaliphilic Bacillus pseudofirmus OF4 reveals adaptations that support the ability to grow in an external pH range from 7.5 to 11.4.</title>
        <authorList>
            <person name="Janto B."/>
            <person name="Ahmed A."/>
            <person name="Ito M."/>
            <person name="Liu J."/>
            <person name="Hicks D.B."/>
            <person name="Pagni S."/>
            <person name="Fackelmayer O.J."/>
            <person name="Smith T.A."/>
            <person name="Earl J."/>
            <person name="Elbourne L.D."/>
            <person name="Hassan K."/>
            <person name="Paulsen I.T."/>
            <person name="Kolsto A.B."/>
            <person name="Tourasse N.J."/>
            <person name="Ehrlich G.D."/>
            <person name="Boissy R."/>
            <person name="Ivey D.M."/>
            <person name="Li G."/>
            <person name="Xue Y."/>
            <person name="Ma Y."/>
            <person name="Hu F.Z."/>
            <person name="Krulwich T.A."/>
        </authorList>
    </citation>
    <scope>NUCLEOTIDE SEQUENCE [LARGE SCALE GENOMIC DNA]</scope>
    <source>
        <strain evidence="6">ATCC BAA-2126 / JCM 17055 / OF4</strain>
    </source>
</reference>
<dbReference type="HOGENOM" id="CLU_017584_9_1_9"/>
<dbReference type="eggNOG" id="COG2186">
    <property type="taxonomic scope" value="Bacteria"/>
</dbReference>
<dbReference type="CDD" id="cd07377">
    <property type="entry name" value="WHTH_GntR"/>
    <property type="match status" value="1"/>
</dbReference>
<dbReference type="SUPFAM" id="SSF46785">
    <property type="entry name" value="Winged helix' DNA-binding domain"/>
    <property type="match status" value="1"/>
</dbReference>
<organism evidence="5 6">
    <name type="scientific">Alkalihalophilus pseudofirmus (strain ATCC BAA-2126 / JCM 17055 / OF4)</name>
    <name type="common">Bacillus pseudofirmus</name>
    <dbReference type="NCBI Taxonomy" id="398511"/>
    <lineage>
        <taxon>Bacteria</taxon>
        <taxon>Bacillati</taxon>
        <taxon>Bacillota</taxon>
        <taxon>Bacilli</taxon>
        <taxon>Bacillales</taxon>
        <taxon>Bacillaceae</taxon>
        <taxon>Alkalihalophilus</taxon>
    </lineage>
</organism>
<dbReference type="InterPro" id="IPR011711">
    <property type="entry name" value="GntR_C"/>
</dbReference>
<evidence type="ECO:0000256" key="3">
    <source>
        <dbReference type="ARBA" id="ARBA00023163"/>
    </source>
</evidence>
<evidence type="ECO:0000259" key="4">
    <source>
        <dbReference type="PROSITE" id="PS50949"/>
    </source>
</evidence>
<dbReference type="SMART" id="SM00895">
    <property type="entry name" value="FCD"/>
    <property type="match status" value="1"/>
</dbReference>
<keyword evidence="2" id="KW-0238">DNA-binding</keyword>
<evidence type="ECO:0000313" key="5">
    <source>
        <dbReference type="EMBL" id="ADC50584.1"/>
    </source>
</evidence>
<dbReference type="EMBL" id="CP001878">
    <property type="protein sequence ID" value="ADC50584.1"/>
    <property type="molecule type" value="Genomic_DNA"/>
</dbReference>
<dbReference type="STRING" id="398511.BpOF4_12665"/>
<evidence type="ECO:0000313" key="6">
    <source>
        <dbReference type="Proteomes" id="UP000001544"/>
    </source>
</evidence>
<dbReference type="GO" id="GO:0003700">
    <property type="term" value="F:DNA-binding transcription factor activity"/>
    <property type="evidence" value="ECO:0007669"/>
    <property type="project" value="InterPro"/>
</dbReference>
<dbReference type="PROSITE" id="PS50949">
    <property type="entry name" value="HTH_GNTR"/>
    <property type="match status" value="1"/>
</dbReference>
<accession>D3FWT6</accession>
<dbReference type="Pfam" id="PF07729">
    <property type="entry name" value="FCD"/>
    <property type="match status" value="1"/>
</dbReference>
<dbReference type="Gene3D" id="1.10.10.10">
    <property type="entry name" value="Winged helix-like DNA-binding domain superfamily/Winged helix DNA-binding domain"/>
    <property type="match status" value="1"/>
</dbReference>
<dbReference type="InterPro" id="IPR036388">
    <property type="entry name" value="WH-like_DNA-bd_sf"/>
</dbReference>
<dbReference type="SUPFAM" id="SSF48008">
    <property type="entry name" value="GntR ligand-binding domain-like"/>
    <property type="match status" value="1"/>
</dbReference>
<gene>
    <name evidence="5" type="ordered locus">BpOF4_12665</name>
</gene>
<dbReference type="SMART" id="SM00345">
    <property type="entry name" value="HTH_GNTR"/>
    <property type="match status" value="1"/>
</dbReference>
<protein>
    <submittedName>
        <fullName evidence="5">GntR family transcriptional regulator</fullName>
    </submittedName>
</protein>